<dbReference type="EMBL" id="CACRUT010000015">
    <property type="protein sequence ID" value="VYU18978.1"/>
    <property type="molecule type" value="Genomic_DNA"/>
</dbReference>
<proteinExistence type="predicted"/>
<accession>A0A6N3CV50</accession>
<reference evidence="1" key="1">
    <citation type="submission" date="2019-11" db="EMBL/GenBank/DDBJ databases">
        <authorList>
            <person name="Feng L."/>
        </authorList>
    </citation>
    <scope>NUCLEOTIDE SEQUENCE</scope>
    <source>
        <strain evidence="1">PclaraLFYP37</strain>
    </source>
</reference>
<protein>
    <submittedName>
        <fullName evidence="1">Uncharacterized protein</fullName>
    </submittedName>
</protein>
<evidence type="ECO:0000313" key="1">
    <source>
        <dbReference type="EMBL" id="VYU18978.1"/>
    </source>
</evidence>
<dbReference type="GeneID" id="93559182"/>
<gene>
    <name evidence="1" type="ORF">PCLFYP37_02145</name>
</gene>
<dbReference type="AlphaFoldDB" id="A0A6N3CV50"/>
<name>A0A6N3CV50_9BACT</name>
<organism evidence="1">
    <name type="scientific">Paraprevotella clara</name>
    <dbReference type="NCBI Taxonomy" id="454154"/>
    <lineage>
        <taxon>Bacteria</taxon>
        <taxon>Pseudomonadati</taxon>
        <taxon>Bacteroidota</taxon>
        <taxon>Bacteroidia</taxon>
        <taxon>Bacteroidales</taxon>
        <taxon>Prevotellaceae</taxon>
        <taxon>Paraprevotella</taxon>
    </lineage>
</organism>
<sequence>MEKKKYSTPAVSVMALQQQDMLCGSPGSMGIHDEYTDAEQLSNRNIWDEIW</sequence>
<dbReference type="RefSeq" id="WP_008618904.1">
    <property type="nucleotide sequence ID" value="NZ_CABMOJ010000017.1"/>
</dbReference>